<gene>
    <name evidence="1" type="ORF">CROE0942_LOCUS14778</name>
</gene>
<organism evidence="1">
    <name type="scientific">Cafeteria roenbergensis</name>
    <name type="common">Marine flagellate</name>
    <dbReference type="NCBI Taxonomy" id="33653"/>
    <lineage>
        <taxon>Eukaryota</taxon>
        <taxon>Sar</taxon>
        <taxon>Stramenopiles</taxon>
        <taxon>Bigyra</taxon>
        <taxon>Opalozoa</taxon>
        <taxon>Bicosoecida</taxon>
        <taxon>Cafeteriaceae</taxon>
        <taxon>Cafeteria</taxon>
    </lineage>
</organism>
<reference evidence="1" key="1">
    <citation type="submission" date="2021-01" db="EMBL/GenBank/DDBJ databases">
        <authorList>
            <person name="Corre E."/>
            <person name="Pelletier E."/>
            <person name="Niang G."/>
            <person name="Scheremetjew M."/>
            <person name="Finn R."/>
            <person name="Kale V."/>
            <person name="Holt S."/>
            <person name="Cochrane G."/>
            <person name="Meng A."/>
            <person name="Brown T."/>
            <person name="Cohen L."/>
        </authorList>
    </citation>
    <scope>NUCLEOTIDE SEQUENCE</scope>
    <source>
        <strain evidence="1">E4-10</strain>
    </source>
</reference>
<proteinExistence type="predicted"/>
<protein>
    <submittedName>
        <fullName evidence="1">Uncharacterized protein</fullName>
    </submittedName>
</protein>
<dbReference type="AlphaFoldDB" id="A0A7S0PFB3"/>
<dbReference type="EMBL" id="HBET01021597">
    <property type="protein sequence ID" value="CAD8570398.1"/>
    <property type="molecule type" value="Transcribed_RNA"/>
</dbReference>
<accession>A0A7S0PFB3</accession>
<name>A0A7S0PFB3_CAFRO</name>
<evidence type="ECO:0000313" key="1">
    <source>
        <dbReference type="EMBL" id="CAD8570398.1"/>
    </source>
</evidence>
<sequence>MAVLNGRADALSARAVGATLGQPGKRVRVSGVEVRGRDDAAAMEVGRPVALLEWGRWSTCSVLNSSTKSGMALDAVARRFAEAAKVVCGLEGTGGGGAGGDGEGGLAERCSGELAVATRMLAD</sequence>